<feature type="region of interest" description="Disordered" evidence="1">
    <location>
        <begin position="1"/>
        <end position="39"/>
    </location>
</feature>
<name>A0A0J1BAJ4_RHOIS</name>
<sequence length="39" mass="4460">MKDRQPTKSTARWRQNGSPDDEAVTQHQAQRFSACQPDS</sequence>
<feature type="compositionally biased region" description="Polar residues" evidence="1">
    <location>
        <begin position="25"/>
        <end position="39"/>
    </location>
</feature>
<evidence type="ECO:0000313" key="2">
    <source>
        <dbReference type="EMBL" id="KLU03511.1"/>
    </source>
</evidence>
<keyword evidence="3" id="KW-1185">Reference proteome</keyword>
<evidence type="ECO:0000313" key="3">
    <source>
        <dbReference type="Proteomes" id="UP000036367"/>
    </source>
</evidence>
<feature type="compositionally biased region" description="Polar residues" evidence="1">
    <location>
        <begin position="7"/>
        <end position="18"/>
    </location>
</feature>
<evidence type="ECO:0000256" key="1">
    <source>
        <dbReference type="SAM" id="MobiDB-lite"/>
    </source>
</evidence>
<proteinExistence type="predicted"/>
<dbReference type="Proteomes" id="UP000036367">
    <property type="component" value="Unassembled WGS sequence"/>
</dbReference>
<accession>A0A0J1BAJ4</accession>
<gene>
    <name evidence="2" type="ORF">RISK_004408</name>
</gene>
<dbReference type="EMBL" id="LECT01000036">
    <property type="protein sequence ID" value="KLU03511.1"/>
    <property type="molecule type" value="Genomic_DNA"/>
</dbReference>
<protein>
    <submittedName>
        <fullName evidence="2">Uncharacterized protein</fullName>
    </submittedName>
</protein>
<reference evidence="2" key="1">
    <citation type="submission" date="2015-05" db="EMBL/GenBank/DDBJ databases">
        <title>Permanent draft genome of Rhodopirellula islandicus K833.</title>
        <authorList>
            <person name="Kizina J."/>
            <person name="Richter M."/>
            <person name="Glockner F.O."/>
            <person name="Harder J."/>
        </authorList>
    </citation>
    <scope>NUCLEOTIDE SEQUENCE [LARGE SCALE GENOMIC DNA]</scope>
    <source>
        <strain evidence="2">K833</strain>
    </source>
</reference>
<dbReference type="AlphaFoldDB" id="A0A0J1BAJ4"/>
<comment type="caution">
    <text evidence="2">The sequence shown here is derived from an EMBL/GenBank/DDBJ whole genome shotgun (WGS) entry which is preliminary data.</text>
</comment>
<organism evidence="2 3">
    <name type="scientific">Rhodopirellula islandica</name>
    <dbReference type="NCBI Taxonomy" id="595434"/>
    <lineage>
        <taxon>Bacteria</taxon>
        <taxon>Pseudomonadati</taxon>
        <taxon>Planctomycetota</taxon>
        <taxon>Planctomycetia</taxon>
        <taxon>Pirellulales</taxon>
        <taxon>Pirellulaceae</taxon>
        <taxon>Rhodopirellula</taxon>
    </lineage>
</organism>